<dbReference type="GO" id="GO:0005737">
    <property type="term" value="C:cytoplasm"/>
    <property type="evidence" value="ECO:0007669"/>
    <property type="project" value="UniProtKB-SubCell"/>
</dbReference>
<dbReference type="AlphaFoldDB" id="A0A1G7JKK0"/>
<evidence type="ECO:0000256" key="3">
    <source>
        <dbReference type="ARBA" id="ARBA00023002"/>
    </source>
</evidence>
<keyword evidence="11" id="KW-1185">Reference proteome</keyword>
<dbReference type="InterPro" id="IPR028939">
    <property type="entry name" value="P5C_Rdtase_cat_N"/>
</dbReference>
<evidence type="ECO:0000256" key="4">
    <source>
        <dbReference type="HAMAP-Rule" id="MF_01925"/>
    </source>
</evidence>
<evidence type="ECO:0000256" key="6">
    <source>
        <dbReference type="PIRSR" id="PIRSR000193-1"/>
    </source>
</evidence>
<dbReference type="PANTHER" id="PTHR11645:SF0">
    <property type="entry name" value="PYRROLINE-5-CARBOXYLATE REDUCTASE 3"/>
    <property type="match status" value="1"/>
</dbReference>
<dbReference type="FunFam" id="1.10.3730.10:FF:000001">
    <property type="entry name" value="Pyrroline-5-carboxylate reductase"/>
    <property type="match status" value="1"/>
</dbReference>
<evidence type="ECO:0000256" key="5">
    <source>
        <dbReference type="NCBIfam" id="TIGR00112"/>
    </source>
</evidence>
<keyword evidence="4" id="KW-0963">Cytoplasm</keyword>
<keyword evidence="3 4" id="KW-0560">Oxidoreductase</keyword>
<dbReference type="PROSITE" id="PS00521">
    <property type="entry name" value="P5CR"/>
    <property type="match status" value="1"/>
</dbReference>
<comment type="catalytic activity">
    <reaction evidence="4">
        <text>L-proline + NAD(+) = (S)-1-pyrroline-5-carboxylate + NADH + 2 H(+)</text>
        <dbReference type="Rhea" id="RHEA:14105"/>
        <dbReference type="ChEBI" id="CHEBI:15378"/>
        <dbReference type="ChEBI" id="CHEBI:17388"/>
        <dbReference type="ChEBI" id="CHEBI:57540"/>
        <dbReference type="ChEBI" id="CHEBI:57945"/>
        <dbReference type="ChEBI" id="CHEBI:60039"/>
        <dbReference type="EC" id="1.5.1.2"/>
    </reaction>
</comment>
<evidence type="ECO:0000256" key="2">
    <source>
        <dbReference type="ARBA" id="ARBA00022857"/>
    </source>
</evidence>
<dbReference type="Gene3D" id="1.10.3730.10">
    <property type="entry name" value="ProC C-terminal domain-like"/>
    <property type="match status" value="1"/>
</dbReference>
<dbReference type="Proteomes" id="UP000182427">
    <property type="component" value="Chromosome I"/>
</dbReference>
<comment type="similarity">
    <text evidence="1 4 7">Belongs to the pyrroline-5-carboxylate reductase family.</text>
</comment>
<evidence type="ECO:0000256" key="1">
    <source>
        <dbReference type="ARBA" id="ARBA00005525"/>
    </source>
</evidence>
<dbReference type="EMBL" id="LT629690">
    <property type="protein sequence ID" value="SDF25460.1"/>
    <property type="molecule type" value="Genomic_DNA"/>
</dbReference>
<evidence type="ECO:0000313" key="10">
    <source>
        <dbReference type="EMBL" id="SDF25460.1"/>
    </source>
</evidence>
<accession>A0A1G7JKK0</accession>
<dbReference type="HAMAP" id="MF_01925">
    <property type="entry name" value="P5C_reductase"/>
    <property type="match status" value="1"/>
</dbReference>
<dbReference type="NCBIfam" id="TIGR00112">
    <property type="entry name" value="proC"/>
    <property type="match status" value="1"/>
</dbReference>
<sequence length="285" mass="29866">MSTELEYENTLPPAAMPGIKVAILGTGKMGGILLQAFLKNNLLHAEQIIATVAHPERAHALSAQYSVEVTTDNLEAAKQADVILLGVKPIQVPALIEQIRPALSPQKMLVSFAASVKTSAIEDAAGIEMPVVRSMPNTPAMLGAGITALCRGRFVSEDQLGIAQRIFGTVGRTVVVDEKHMDAVTGLSGSGPAFIYIIIEALAEAGVNVGLPRDIATQLAAQTTFGSARMVLETGYHPALLKDAVTTPAGCTVDGILELEEGGLRVTLIKAVKRATQRAKELAAG</sequence>
<name>A0A1G7JKK0_9BACT</name>
<dbReference type="RefSeq" id="WP_083344882.1">
    <property type="nucleotide sequence ID" value="NZ_LT629690.1"/>
</dbReference>
<dbReference type="PANTHER" id="PTHR11645">
    <property type="entry name" value="PYRROLINE-5-CARBOXYLATE REDUCTASE"/>
    <property type="match status" value="1"/>
</dbReference>
<proteinExistence type="inferred from homology"/>
<dbReference type="Gene3D" id="3.40.50.720">
    <property type="entry name" value="NAD(P)-binding Rossmann-like Domain"/>
    <property type="match status" value="1"/>
</dbReference>
<feature type="binding site" evidence="6">
    <location>
        <begin position="24"/>
        <end position="29"/>
    </location>
    <ligand>
        <name>NADP(+)</name>
        <dbReference type="ChEBI" id="CHEBI:58349"/>
    </ligand>
</feature>
<reference evidence="11" key="1">
    <citation type="submission" date="2016-10" db="EMBL/GenBank/DDBJ databases">
        <authorList>
            <person name="Varghese N."/>
            <person name="Submissions S."/>
        </authorList>
    </citation>
    <scope>NUCLEOTIDE SEQUENCE [LARGE SCALE GENOMIC DNA]</scope>
    <source>
        <strain evidence="11">GAS232</strain>
    </source>
</reference>
<evidence type="ECO:0000313" key="11">
    <source>
        <dbReference type="Proteomes" id="UP000182427"/>
    </source>
</evidence>
<dbReference type="Pfam" id="PF14748">
    <property type="entry name" value="P5CR_dimer"/>
    <property type="match status" value="1"/>
</dbReference>
<comment type="subcellular location">
    <subcellularLocation>
        <location evidence="4">Cytoplasm</location>
    </subcellularLocation>
</comment>
<keyword evidence="4 7" id="KW-0028">Amino-acid biosynthesis</keyword>
<dbReference type="SUPFAM" id="SSF48179">
    <property type="entry name" value="6-phosphogluconate dehydrogenase C-terminal domain-like"/>
    <property type="match status" value="1"/>
</dbReference>
<feature type="binding site" evidence="6">
    <location>
        <position position="73"/>
    </location>
    <ligand>
        <name>NADPH</name>
        <dbReference type="ChEBI" id="CHEBI:57783"/>
    </ligand>
</feature>
<dbReference type="InterPro" id="IPR029036">
    <property type="entry name" value="P5CR_dimer"/>
</dbReference>
<gene>
    <name evidence="4" type="primary">proC</name>
    <name evidence="10" type="ORF">SAMN05444167_1856</name>
</gene>
<organism evidence="10 11">
    <name type="scientific">Terriglobus roseus</name>
    <dbReference type="NCBI Taxonomy" id="392734"/>
    <lineage>
        <taxon>Bacteria</taxon>
        <taxon>Pseudomonadati</taxon>
        <taxon>Acidobacteriota</taxon>
        <taxon>Terriglobia</taxon>
        <taxon>Terriglobales</taxon>
        <taxon>Acidobacteriaceae</taxon>
        <taxon>Terriglobus</taxon>
    </lineage>
</organism>
<evidence type="ECO:0000256" key="7">
    <source>
        <dbReference type="RuleBase" id="RU003903"/>
    </source>
</evidence>
<dbReference type="Pfam" id="PF03807">
    <property type="entry name" value="F420_oxidored"/>
    <property type="match status" value="1"/>
</dbReference>
<dbReference type="GO" id="GO:0055129">
    <property type="term" value="P:L-proline biosynthetic process"/>
    <property type="evidence" value="ECO:0007669"/>
    <property type="project" value="UniProtKB-UniRule"/>
</dbReference>
<dbReference type="UniPathway" id="UPA00098">
    <property type="reaction ID" value="UER00361"/>
</dbReference>
<dbReference type="PIRSF" id="PIRSF000193">
    <property type="entry name" value="Pyrrol-5-carb_rd"/>
    <property type="match status" value="1"/>
</dbReference>
<dbReference type="InterPro" id="IPR008927">
    <property type="entry name" value="6-PGluconate_DH-like_C_sf"/>
</dbReference>
<keyword evidence="4 7" id="KW-0641">Proline biosynthesis</keyword>
<dbReference type="InterPro" id="IPR000304">
    <property type="entry name" value="Pyrroline-COOH_reductase"/>
</dbReference>
<comment type="pathway">
    <text evidence="4 7">Amino-acid biosynthesis; L-proline biosynthesis; L-proline from L-glutamate 5-semialdehyde: step 1/1.</text>
</comment>
<dbReference type="OrthoDB" id="9805754at2"/>
<dbReference type="InterPro" id="IPR036291">
    <property type="entry name" value="NAD(P)-bd_dom_sf"/>
</dbReference>
<dbReference type="EC" id="1.5.1.2" evidence="4 5"/>
<keyword evidence="2 4" id="KW-0521">NADP</keyword>
<dbReference type="SUPFAM" id="SSF51735">
    <property type="entry name" value="NAD(P)-binding Rossmann-fold domains"/>
    <property type="match status" value="1"/>
</dbReference>
<evidence type="ECO:0000259" key="9">
    <source>
        <dbReference type="Pfam" id="PF14748"/>
    </source>
</evidence>
<feature type="domain" description="Pyrroline-5-carboxylate reductase catalytic N-terminal" evidence="8">
    <location>
        <begin position="20"/>
        <end position="114"/>
    </location>
</feature>
<dbReference type="GO" id="GO:0004735">
    <property type="term" value="F:pyrroline-5-carboxylate reductase activity"/>
    <property type="evidence" value="ECO:0007669"/>
    <property type="project" value="UniProtKB-UniRule"/>
</dbReference>
<comment type="function">
    <text evidence="4">Catalyzes the reduction of 1-pyrroline-5-carboxylate (PCA) to L-proline.</text>
</comment>
<dbReference type="InterPro" id="IPR053790">
    <property type="entry name" value="P5CR-like_CS"/>
</dbReference>
<evidence type="ECO:0000259" key="8">
    <source>
        <dbReference type="Pfam" id="PF03807"/>
    </source>
</evidence>
<comment type="catalytic activity">
    <reaction evidence="4 7">
        <text>L-proline + NADP(+) = (S)-1-pyrroline-5-carboxylate + NADPH + 2 H(+)</text>
        <dbReference type="Rhea" id="RHEA:14109"/>
        <dbReference type="ChEBI" id="CHEBI:15378"/>
        <dbReference type="ChEBI" id="CHEBI:17388"/>
        <dbReference type="ChEBI" id="CHEBI:57783"/>
        <dbReference type="ChEBI" id="CHEBI:58349"/>
        <dbReference type="ChEBI" id="CHEBI:60039"/>
        <dbReference type="EC" id="1.5.1.2"/>
    </reaction>
</comment>
<feature type="domain" description="Pyrroline-5-carboxylate reductase dimerisation" evidence="9">
    <location>
        <begin position="178"/>
        <end position="282"/>
    </location>
</feature>
<protein>
    <recommendedName>
        <fullName evidence="4 5">Pyrroline-5-carboxylate reductase</fullName>
        <shortName evidence="4">P5C reductase</shortName>
        <shortName evidence="4">P5CR</shortName>
        <ecNumber evidence="4 5">1.5.1.2</ecNumber>
    </recommendedName>
    <alternativeName>
        <fullName evidence="4">PCA reductase</fullName>
    </alternativeName>
</protein>